<dbReference type="OMA" id="WKNLDRI"/>
<name>I6NCV3_ERECY</name>
<dbReference type="GO" id="GO:0000398">
    <property type="term" value="P:mRNA splicing, via spliceosome"/>
    <property type="evidence" value="ECO:0007669"/>
    <property type="project" value="InterPro"/>
</dbReference>
<dbReference type="Proteomes" id="UP000006790">
    <property type="component" value="Chromosome 5"/>
</dbReference>
<sequence>MQSRKRSKVLEISQAPTKKHRYNDSASSVRQKIWKCLPRLSEREMDIENTIKHSHLFIKLTSNERDYLQSILKGIKDVIDDSKYTFHSECVELKNFHITDCCVLLPFFMINLNKFWNKSNDSDSCSITKPFYVRCSVYVFKSCQILQIPVFNKKTTFHNHLAHVSGVPGFKQIEFQSADLKDLMGGIVHQISNWKFHPSKTPVHKRFIAALSNQNNVLRSVIEELPIYVNLIDMDLVAKVNIPAIERSKKNMEDYAIKLQEYNNKVSVKDIKPTDETKTQKDTVKSSKYSNLMQQKHTTSRYQGTSKRHTPTPNAMSSQDKRTTHHYASSEDIKSYCMATIKATIDVVSSKSAYQITRAYVKYPRTCIDSLYQKLAELRNESNCNIVILNIQTVHESTAWFENLNTEEYASIVPPPSAVRVISIGGVGENCKRALRLLQNFLENISSYPKPSIHA</sequence>
<accession>I6NCV3</accession>
<gene>
    <name evidence="2" type="ordered locus">Ecym_5115</name>
</gene>
<dbReference type="RefSeq" id="XP_003646712.1">
    <property type="nucleotide sequence ID" value="XM_003646664.1"/>
</dbReference>
<feature type="region of interest" description="Disordered" evidence="1">
    <location>
        <begin position="273"/>
        <end position="325"/>
    </location>
</feature>
<reference evidence="2 3" key="1">
    <citation type="journal article" date="2011" name="G3 (Bethesda)">
        <title>Genome evolution in the Eremothecium clade of the Saccharomyces complex revealed by comparative genomics.</title>
        <authorList>
            <person name="Wendland J."/>
            <person name="Walther A."/>
        </authorList>
    </citation>
    <scope>NUCLEOTIDE SEQUENCE [LARGE SCALE GENOMIC DNA]</scope>
    <source>
        <strain evidence="3">CBS 270.75 / DBVPG 7215 / KCTC 17166 / NRRL Y-17582</strain>
    </source>
</reference>
<evidence type="ECO:0000313" key="2">
    <source>
        <dbReference type="EMBL" id="AET39895.1"/>
    </source>
</evidence>
<dbReference type="InterPro" id="IPR043954">
    <property type="entry name" value="Snu56_snRNP"/>
</dbReference>
<protein>
    <submittedName>
        <fullName evidence="2">Uncharacterized protein</fullName>
    </submittedName>
</protein>
<organism evidence="2 3">
    <name type="scientific">Eremothecium cymbalariae (strain CBS 270.75 / DBVPG 7215 / KCTC 17166 / NRRL Y-17582)</name>
    <name type="common">Yeast</name>
    <dbReference type="NCBI Taxonomy" id="931890"/>
    <lineage>
        <taxon>Eukaryota</taxon>
        <taxon>Fungi</taxon>
        <taxon>Dikarya</taxon>
        <taxon>Ascomycota</taxon>
        <taxon>Saccharomycotina</taxon>
        <taxon>Saccharomycetes</taxon>
        <taxon>Saccharomycetales</taxon>
        <taxon>Saccharomycetaceae</taxon>
        <taxon>Eremothecium</taxon>
    </lineage>
</organism>
<dbReference type="OrthoDB" id="4034976at2759"/>
<feature type="compositionally biased region" description="Basic and acidic residues" evidence="1">
    <location>
        <begin position="273"/>
        <end position="285"/>
    </location>
</feature>
<dbReference type="HOGENOM" id="CLU_554561_0_0_1"/>
<dbReference type="AlphaFoldDB" id="I6NCV3"/>
<dbReference type="GO" id="GO:0003729">
    <property type="term" value="F:mRNA binding"/>
    <property type="evidence" value="ECO:0007669"/>
    <property type="project" value="InterPro"/>
</dbReference>
<keyword evidence="3" id="KW-1185">Reference proteome</keyword>
<dbReference type="KEGG" id="erc:Ecym_5115"/>
<feature type="compositionally biased region" description="Polar residues" evidence="1">
    <location>
        <begin position="286"/>
        <end position="318"/>
    </location>
</feature>
<dbReference type="GeneID" id="11470328"/>
<dbReference type="STRING" id="931890.I6NCV3"/>
<dbReference type="EMBL" id="CP002501">
    <property type="protein sequence ID" value="AET39895.1"/>
    <property type="molecule type" value="Genomic_DNA"/>
</dbReference>
<evidence type="ECO:0000313" key="3">
    <source>
        <dbReference type="Proteomes" id="UP000006790"/>
    </source>
</evidence>
<evidence type="ECO:0000256" key="1">
    <source>
        <dbReference type="SAM" id="MobiDB-lite"/>
    </source>
</evidence>
<proteinExistence type="predicted"/>
<dbReference type="Pfam" id="PF19097">
    <property type="entry name" value="Snu56_snRNP"/>
    <property type="match status" value="1"/>
</dbReference>
<dbReference type="eggNOG" id="ENOG502R3P5">
    <property type="taxonomic scope" value="Eukaryota"/>
</dbReference>
<dbReference type="InParanoid" id="I6NCV3"/>
<dbReference type="FunCoup" id="I6NCV3">
    <property type="interactions" value="168"/>
</dbReference>